<dbReference type="RefSeq" id="WP_271994386.1">
    <property type="nucleotide sequence ID" value="NZ_JAQNDN010000001.1"/>
</dbReference>
<evidence type="ECO:0000313" key="3">
    <source>
        <dbReference type="Proteomes" id="UP001217838"/>
    </source>
</evidence>
<dbReference type="Proteomes" id="UP001217838">
    <property type="component" value="Unassembled WGS sequence"/>
</dbReference>
<comment type="caution">
    <text evidence="2">The sequence shown here is derived from an EMBL/GenBank/DDBJ whole genome shotgun (WGS) entry which is preliminary data.</text>
</comment>
<keyword evidence="3" id="KW-1185">Reference proteome</keyword>
<name>A0ABT5AZK2_9BACT</name>
<feature type="signal peptide" evidence="1">
    <location>
        <begin position="1"/>
        <end position="28"/>
    </location>
</feature>
<organism evidence="2 3">
    <name type="scientific">Nannocystis radixulma</name>
    <dbReference type="NCBI Taxonomy" id="2995305"/>
    <lineage>
        <taxon>Bacteria</taxon>
        <taxon>Pseudomonadati</taxon>
        <taxon>Myxococcota</taxon>
        <taxon>Polyangia</taxon>
        <taxon>Nannocystales</taxon>
        <taxon>Nannocystaceae</taxon>
        <taxon>Nannocystis</taxon>
    </lineage>
</organism>
<proteinExistence type="predicted"/>
<evidence type="ECO:0000256" key="1">
    <source>
        <dbReference type="SAM" id="SignalP"/>
    </source>
</evidence>
<dbReference type="PROSITE" id="PS51257">
    <property type="entry name" value="PROKAR_LIPOPROTEIN"/>
    <property type="match status" value="1"/>
</dbReference>
<protein>
    <recommendedName>
        <fullName evidence="4">Dickkopf N-terminal cysteine-rich domain-containing protein</fullName>
    </recommendedName>
</protein>
<feature type="chain" id="PRO_5045721922" description="Dickkopf N-terminal cysteine-rich domain-containing protein" evidence="1">
    <location>
        <begin position="29"/>
        <end position="278"/>
    </location>
</feature>
<accession>A0ABT5AZK2</accession>
<evidence type="ECO:0000313" key="2">
    <source>
        <dbReference type="EMBL" id="MDC0666719.1"/>
    </source>
</evidence>
<sequence>MKRGSYMYRTRPCLAVLSLLLACGPDSPGGTDTDPLPGTSGDATGTAPAECPADLEPFASPDEYAEALAIAMCAKLESCGCTAVSPTCVADKTADNVGRNKVYLAAGSVFDPLCARKRVLQHEWTACGLDSASPCGGCQDFVGKRAEGDTCELIVDFVDPCGPELFCNGGVCTGPLPPLDEGEACREGEPERTLGYCPADQFCDFDQDICVPIPEVGDPCRDYVCGSGAWCSTGDSATGVCRAQRSGGEPCTQPNQCQSLACVDNVCSEQPRYCIFGN</sequence>
<gene>
    <name evidence="2" type="ORF">POL58_03185</name>
</gene>
<keyword evidence="1" id="KW-0732">Signal</keyword>
<dbReference type="EMBL" id="JAQNDN010000001">
    <property type="protein sequence ID" value="MDC0666719.1"/>
    <property type="molecule type" value="Genomic_DNA"/>
</dbReference>
<reference evidence="2 3" key="1">
    <citation type="submission" date="2022-11" db="EMBL/GenBank/DDBJ databases">
        <title>Minimal conservation of predation-associated metabolite biosynthetic gene clusters underscores biosynthetic potential of Myxococcota including descriptions for ten novel species: Archangium lansinium sp. nov., Myxococcus landrumus sp. nov., Nannocystis bai.</title>
        <authorList>
            <person name="Ahearne A."/>
            <person name="Stevens C."/>
            <person name="Dowd S."/>
        </authorList>
    </citation>
    <scope>NUCLEOTIDE SEQUENCE [LARGE SCALE GENOMIC DNA]</scope>
    <source>
        <strain evidence="2 3">NCELM</strain>
    </source>
</reference>
<evidence type="ECO:0008006" key="4">
    <source>
        <dbReference type="Google" id="ProtNLM"/>
    </source>
</evidence>